<feature type="domain" description="ADF-H" evidence="4">
    <location>
        <begin position="194"/>
        <end position="326"/>
    </location>
</feature>
<organism evidence="5 6">
    <name type="scientific">Tetradesmus obliquus</name>
    <name type="common">Green alga</name>
    <name type="synonym">Acutodesmus obliquus</name>
    <dbReference type="NCBI Taxonomy" id="3088"/>
    <lineage>
        <taxon>Eukaryota</taxon>
        <taxon>Viridiplantae</taxon>
        <taxon>Chlorophyta</taxon>
        <taxon>core chlorophytes</taxon>
        <taxon>Chlorophyceae</taxon>
        <taxon>CS clade</taxon>
        <taxon>Sphaeropleales</taxon>
        <taxon>Scenedesmaceae</taxon>
        <taxon>Tetradesmus</taxon>
    </lineage>
</organism>
<gene>
    <name evidence="5" type="ORF">BQ4739_LOCUS15085</name>
</gene>
<evidence type="ECO:0000256" key="3">
    <source>
        <dbReference type="SAM" id="MobiDB-lite"/>
    </source>
</evidence>
<sequence length="361" mass="38350">MADLGALRSAKQALDEGLITPQDFDVVKVAFLKAQQIKAGLDAGFIRQGDYDKAVDAYIHALDFNVMAAMPSLSSGGGRPAAAAAAPATAPIANHVQQQQQQQQQPNPMAAAAFGGSRGTSLAGAGAVGSMGATVQLLNQGRSSGSGAHGFDGMASGPLSNQTSVSEDGGMLDIPADLPDYCKGATAGKKSMSGIAIDESCVNLFMHMKTRKQYKWLIFKVDDSGRTVVPDKIGGQSSSYNDFVCSLPDGQCRYAVYDYEYRSPERGATKKMVFLLWAPDHSGVKPKMMYASTKDFFKGFLDGIGAELQASEPAEISEDEIRERVLSNMTRNWRAYGALLLVQGAMLQSSSKQAVAVPGRR</sequence>
<dbReference type="Gene3D" id="3.40.20.10">
    <property type="entry name" value="Severin"/>
    <property type="match status" value="1"/>
</dbReference>
<dbReference type="AlphaFoldDB" id="A0A383WAX1"/>
<keyword evidence="6" id="KW-1185">Reference proteome</keyword>
<feature type="region of interest" description="Disordered" evidence="3">
    <location>
        <begin position="144"/>
        <end position="167"/>
    </location>
</feature>
<dbReference type="InterPro" id="IPR029006">
    <property type="entry name" value="ADF-H/Gelsolin-like_dom_sf"/>
</dbReference>
<evidence type="ECO:0000313" key="5">
    <source>
        <dbReference type="EMBL" id="SZX74767.1"/>
    </source>
</evidence>
<evidence type="ECO:0000256" key="1">
    <source>
        <dbReference type="ARBA" id="ARBA00006844"/>
    </source>
</evidence>
<dbReference type="PROSITE" id="PS51263">
    <property type="entry name" value="ADF_H"/>
    <property type="match status" value="1"/>
</dbReference>
<dbReference type="STRING" id="3088.A0A383WAX1"/>
<dbReference type="Proteomes" id="UP000256970">
    <property type="component" value="Unassembled WGS sequence"/>
</dbReference>
<comment type="similarity">
    <text evidence="1">Belongs to the actin-binding proteins ADF family.</text>
</comment>
<dbReference type="GO" id="GO:0015629">
    <property type="term" value="C:actin cytoskeleton"/>
    <property type="evidence" value="ECO:0007669"/>
    <property type="project" value="InterPro"/>
</dbReference>
<dbReference type="InterPro" id="IPR002108">
    <property type="entry name" value="ADF-H"/>
</dbReference>
<reference evidence="5 6" key="1">
    <citation type="submission" date="2016-10" db="EMBL/GenBank/DDBJ databases">
        <authorList>
            <person name="Cai Z."/>
        </authorList>
    </citation>
    <scope>NUCLEOTIDE SEQUENCE [LARGE SCALE GENOMIC DNA]</scope>
</reference>
<dbReference type="GO" id="GO:0030042">
    <property type="term" value="P:actin filament depolymerization"/>
    <property type="evidence" value="ECO:0007669"/>
    <property type="project" value="InterPro"/>
</dbReference>
<keyword evidence="2" id="KW-0009">Actin-binding</keyword>
<dbReference type="SUPFAM" id="SSF55753">
    <property type="entry name" value="Actin depolymerizing proteins"/>
    <property type="match status" value="1"/>
</dbReference>
<feature type="region of interest" description="Disordered" evidence="3">
    <location>
        <begin position="81"/>
        <end position="115"/>
    </location>
</feature>
<dbReference type="GO" id="GO:0003779">
    <property type="term" value="F:actin binding"/>
    <property type="evidence" value="ECO:0007669"/>
    <property type="project" value="UniProtKB-KW"/>
</dbReference>
<proteinExistence type="inferred from homology"/>
<dbReference type="PANTHER" id="PTHR11913">
    <property type="entry name" value="COFILIN-RELATED"/>
    <property type="match status" value="1"/>
</dbReference>
<evidence type="ECO:0000313" key="6">
    <source>
        <dbReference type="Proteomes" id="UP000256970"/>
    </source>
</evidence>
<dbReference type="CDD" id="cd11286">
    <property type="entry name" value="ADF_cofilin_like"/>
    <property type="match status" value="1"/>
</dbReference>
<feature type="compositionally biased region" description="Low complexity" evidence="3">
    <location>
        <begin position="81"/>
        <end position="105"/>
    </location>
</feature>
<dbReference type="EMBL" id="FNXT01001221">
    <property type="protein sequence ID" value="SZX74767.1"/>
    <property type="molecule type" value="Genomic_DNA"/>
</dbReference>
<dbReference type="Pfam" id="PF00241">
    <property type="entry name" value="Cofilin_ADF"/>
    <property type="match status" value="1"/>
</dbReference>
<evidence type="ECO:0000259" key="4">
    <source>
        <dbReference type="PROSITE" id="PS51263"/>
    </source>
</evidence>
<protein>
    <recommendedName>
        <fullName evidence="4">ADF-H domain-containing protein</fullName>
    </recommendedName>
</protein>
<evidence type="ECO:0000256" key="2">
    <source>
        <dbReference type="ARBA" id="ARBA00023203"/>
    </source>
</evidence>
<dbReference type="InterPro" id="IPR017904">
    <property type="entry name" value="ADF/Cofilin"/>
</dbReference>
<accession>A0A383WAX1</accession>
<name>A0A383WAX1_TETOB</name>
<dbReference type="SMART" id="SM00102">
    <property type="entry name" value="ADF"/>
    <property type="match status" value="1"/>
</dbReference>